<feature type="domain" description="Sulfatase N-terminal" evidence="7">
    <location>
        <begin position="34"/>
        <end position="141"/>
    </location>
</feature>
<dbReference type="GO" id="GO:0046872">
    <property type="term" value="F:metal ion binding"/>
    <property type="evidence" value="ECO:0007669"/>
    <property type="project" value="UniProtKB-KW"/>
</dbReference>
<sequence>MKIKRIKRSGFLSSALVALSFLFTTQLAAQDSRPNFVYIIGDDISQEDFGCYGHPTIRTPNVDLLAATGMRFDNAYLSTSQCSPSRCSIITGRYPHNAGSPELYQYFGPEQVVFPELLKNAGYYTAQSGKWHLGKEPKRGFTFTKEKKTGAGGEDFWVQVLQERPKDKPFFMWFAAHDAHRGWNPDKDGKPHTREEVVVPPYLYDCPEMRDDLAKYYDEIQRFDRYIGLVVDELKKQGVYENTCIIVMADNARAFPRCKVRLYDSGLKTPFVVNWPAKVKGGQVCESLVSSIDVAPSLIEAAGLKSPVNFQGVSFEPLLKDPTTRTREFVFGEHNWHGHIGHERMVRKGDYVYIRNAHPELIQFHSSGRDDPGIPYFELANAGKLKPEQMDSILQPRPSEELFKLSNDPNQFANLAGNPEYSQVLKEMQAAMDEWQQRTGDTVPVLKDATPDKSDRITNAVLIKGARPKGDFDYPGKSTQANLINDPGPR</sequence>
<evidence type="ECO:0000259" key="7">
    <source>
        <dbReference type="Pfam" id="PF00884"/>
    </source>
</evidence>
<dbReference type="InterPro" id="IPR000917">
    <property type="entry name" value="Sulfatase_N"/>
</dbReference>
<keyword evidence="4" id="KW-0106">Calcium</keyword>
<dbReference type="AlphaFoldDB" id="A0A6C2UGU4"/>
<feature type="chain" id="PRO_5028986686" evidence="6">
    <location>
        <begin position="30"/>
        <end position="490"/>
    </location>
</feature>
<keyword evidence="9" id="KW-1185">Reference proteome</keyword>
<feature type="region of interest" description="Disordered" evidence="5">
    <location>
        <begin position="468"/>
        <end position="490"/>
    </location>
</feature>
<dbReference type="PROSITE" id="PS00149">
    <property type="entry name" value="SULFATASE_2"/>
    <property type="match status" value="1"/>
</dbReference>
<proteinExistence type="inferred from homology"/>
<dbReference type="Proteomes" id="UP000346198">
    <property type="component" value="Unassembled WGS sequence"/>
</dbReference>
<comment type="similarity">
    <text evidence="1">Belongs to the sulfatase family.</text>
</comment>
<name>A0A6C2UGU4_9BACT</name>
<protein>
    <submittedName>
        <fullName evidence="8">Arylsulfatase</fullName>
    </submittedName>
</protein>
<evidence type="ECO:0000256" key="1">
    <source>
        <dbReference type="ARBA" id="ARBA00008779"/>
    </source>
</evidence>
<evidence type="ECO:0000256" key="4">
    <source>
        <dbReference type="ARBA" id="ARBA00022837"/>
    </source>
</evidence>
<evidence type="ECO:0000313" key="9">
    <source>
        <dbReference type="Proteomes" id="UP000346198"/>
    </source>
</evidence>
<dbReference type="EMBL" id="CAAHFH010000001">
    <property type="protein sequence ID" value="VGO18737.1"/>
    <property type="molecule type" value="Genomic_DNA"/>
</dbReference>
<reference evidence="8 9" key="1">
    <citation type="submission" date="2019-04" db="EMBL/GenBank/DDBJ databases">
        <authorList>
            <person name="Van Vliet M D."/>
        </authorList>
    </citation>
    <scope>NUCLEOTIDE SEQUENCE [LARGE SCALE GENOMIC DNA]</scope>
    <source>
        <strain evidence="8 9">F21</strain>
    </source>
</reference>
<evidence type="ECO:0000256" key="2">
    <source>
        <dbReference type="ARBA" id="ARBA00022723"/>
    </source>
</evidence>
<feature type="domain" description="Sulfatase N-terminal" evidence="7">
    <location>
        <begin position="155"/>
        <end position="303"/>
    </location>
</feature>
<dbReference type="GO" id="GO:0004065">
    <property type="term" value="F:arylsulfatase activity"/>
    <property type="evidence" value="ECO:0007669"/>
    <property type="project" value="TreeGrafter"/>
</dbReference>
<evidence type="ECO:0000313" key="8">
    <source>
        <dbReference type="EMBL" id="VGO18737.1"/>
    </source>
</evidence>
<dbReference type="CDD" id="cd16027">
    <property type="entry name" value="SGSH"/>
    <property type="match status" value="1"/>
</dbReference>
<keyword evidence="2" id="KW-0479">Metal-binding</keyword>
<evidence type="ECO:0000256" key="5">
    <source>
        <dbReference type="SAM" id="MobiDB-lite"/>
    </source>
</evidence>
<dbReference type="PANTHER" id="PTHR42693">
    <property type="entry name" value="ARYLSULFATASE FAMILY MEMBER"/>
    <property type="match status" value="1"/>
</dbReference>
<organism evidence="8 9">
    <name type="scientific">Pontiella sulfatireligans</name>
    <dbReference type="NCBI Taxonomy" id="2750658"/>
    <lineage>
        <taxon>Bacteria</taxon>
        <taxon>Pseudomonadati</taxon>
        <taxon>Kiritimatiellota</taxon>
        <taxon>Kiritimatiellia</taxon>
        <taxon>Kiritimatiellales</taxon>
        <taxon>Pontiellaceae</taxon>
        <taxon>Pontiella</taxon>
    </lineage>
</organism>
<dbReference type="InterPro" id="IPR024607">
    <property type="entry name" value="Sulfatase_CS"/>
</dbReference>
<accession>A0A6C2UGU4</accession>
<evidence type="ECO:0000256" key="6">
    <source>
        <dbReference type="SAM" id="SignalP"/>
    </source>
</evidence>
<dbReference type="Pfam" id="PF00884">
    <property type="entry name" value="Sulfatase"/>
    <property type="match status" value="2"/>
</dbReference>
<gene>
    <name evidence="8" type="primary">atsA_84</name>
    <name evidence="8" type="ORF">SCARR_00790</name>
</gene>
<evidence type="ECO:0000256" key="3">
    <source>
        <dbReference type="ARBA" id="ARBA00022801"/>
    </source>
</evidence>
<keyword evidence="6" id="KW-0732">Signal</keyword>
<dbReference type="SUPFAM" id="SSF53649">
    <property type="entry name" value="Alkaline phosphatase-like"/>
    <property type="match status" value="1"/>
</dbReference>
<dbReference type="RefSeq" id="WP_136060193.1">
    <property type="nucleotide sequence ID" value="NZ_CAAHFH010000001.1"/>
</dbReference>
<dbReference type="Gene3D" id="3.40.720.10">
    <property type="entry name" value="Alkaline Phosphatase, subunit A"/>
    <property type="match status" value="1"/>
</dbReference>
<feature type="signal peptide" evidence="6">
    <location>
        <begin position="1"/>
        <end position="29"/>
    </location>
</feature>
<dbReference type="InterPro" id="IPR050738">
    <property type="entry name" value="Sulfatase"/>
</dbReference>
<dbReference type="PANTHER" id="PTHR42693:SF53">
    <property type="entry name" value="ENDO-4-O-SULFATASE"/>
    <property type="match status" value="1"/>
</dbReference>
<keyword evidence="3" id="KW-0378">Hydrolase</keyword>
<dbReference type="InterPro" id="IPR017850">
    <property type="entry name" value="Alkaline_phosphatase_core_sf"/>
</dbReference>